<organism evidence="2 3">
    <name type="scientific">Enterococcus columbae DSM 7374 = ATCC 51263</name>
    <dbReference type="NCBI Taxonomy" id="1121865"/>
    <lineage>
        <taxon>Bacteria</taxon>
        <taxon>Bacillati</taxon>
        <taxon>Bacillota</taxon>
        <taxon>Bacilli</taxon>
        <taxon>Lactobacillales</taxon>
        <taxon>Enterococcaceae</taxon>
        <taxon>Enterococcus</taxon>
    </lineage>
</organism>
<sequence length="157" mass="17930">MKKIKLFGYMVLLSLFFVAGCSNQATKKEASTSNHTTNSNILESSSTTTELAKEINEADEEIIETIDKVYSSWDSIPKEINENNQIWQLQRAVLLENNSIQATFFKKNPIEIFNGKLTKSYSNWNDVKKEITINGKNWRLVSARLVADKVEADYTEK</sequence>
<dbReference type="PROSITE" id="PS51257">
    <property type="entry name" value="PROKAR_LIPOPROTEIN"/>
    <property type="match status" value="1"/>
</dbReference>
<comment type="caution">
    <text evidence="2">The sequence shown here is derived from an EMBL/GenBank/DDBJ whole genome shotgun (WGS) entry which is preliminary data.</text>
</comment>
<dbReference type="AlphaFoldDB" id="S1MTF1"/>
<protein>
    <recommendedName>
        <fullName evidence="4">Lipoprotein</fullName>
    </recommendedName>
</protein>
<evidence type="ECO:0000313" key="3">
    <source>
        <dbReference type="Proteomes" id="UP000014113"/>
    </source>
</evidence>
<feature type="signal peptide" evidence="1">
    <location>
        <begin position="1"/>
        <end position="24"/>
    </location>
</feature>
<dbReference type="PATRIC" id="fig|1121865.3.peg.1817"/>
<name>S1MTF1_9ENTE</name>
<reference evidence="2 3" key="1">
    <citation type="submission" date="2013-03" db="EMBL/GenBank/DDBJ databases">
        <title>The Genome Sequence of Enterococcus columbae ATCC_51263 (PacBio/Illumina hybrid assembly).</title>
        <authorList>
            <consortium name="The Broad Institute Genomics Platform"/>
            <consortium name="The Broad Institute Genome Sequencing Center for Infectious Disease"/>
            <person name="Earl A."/>
            <person name="Russ C."/>
            <person name="Gilmore M."/>
            <person name="Surin D."/>
            <person name="Walker B."/>
            <person name="Young S."/>
            <person name="Zeng Q."/>
            <person name="Gargeya S."/>
            <person name="Fitzgerald M."/>
            <person name="Haas B."/>
            <person name="Abouelleil A."/>
            <person name="Allen A.W."/>
            <person name="Alvarado L."/>
            <person name="Arachchi H.M."/>
            <person name="Berlin A.M."/>
            <person name="Chapman S.B."/>
            <person name="Gainer-Dewar J."/>
            <person name="Goldberg J."/>
            <person name="Griggs A."/>
            <person name="Gujja S."/>
            <person name="Hansen M."/>
            <person name="Howarth C."/>
            <person name="Imamovic A."/>
            <person name="Ireland A."/>
            <person name="Larimer J."/>
            <person name="McCowan C."/>
            <person name="Murphy C."/>
            <person name="Pearson M."/>
            <person name="Poon T.W."/>
            <person name="Priest M."/>
            <person name="Roberts A."/>
            <person name="Saif S."/>
            <person name="Shea T."/>
            <person name="Sisk P."/>
            <person name="Sykes S."/>
            <person name="Wortman J."/>
            <person name="Nusbaum C."/>
            <person name="Birren B."/>
        </authorList>
    </citation>
    <scope>NUCLEOTIDE SEQUENCE [LARGE SCALE GENOMIC DNA]</scope>
    <source>
        <strain evidence="2 3">ATCC 51263</strain>
    </source>
</reference>
<feature type="chain" id="PRO_5038893315" description="Lipoprotein" evidence="1">
    <location>
        <begin position="25"/>
        <end position="157"/>
    </location>
</feature>
<evidence type="ECO:0000256" key="1">
    <source>
        <dbReference type="SAM" id="SignalP"/>
    </source>
</evidence>
<dbReference type="EMBL" id="ASWJ01000010">
    <property type="protein sequence ID" value="EOW80102.1"/>
    <property type="molecule type" value="Genomic_DNA"/>
</dbReference>
<evidence type="ECO:0008006" key="4">
    <source>
        <dbReference type="Google" id="ProtNLM"/>
    </source>
</evidence>
<proteinExistence type="predicted"/>
<dbReference type="Proteomes" id="UP000014113">
    <property type="component" value="Unassembled WGS sequence"/>
</dbReference>
<accession>S1MTF1</accession>
<keyword evidence="1" id="KW-0732">Signal</keyword>
<keyword evidence="3" id="KW-1185">Reference proteome</keyword>
<gene>
    <name evidence="2" type="ORF">I568_02181</name>
</gene>
<dbReference type="RefSeq" id="WP_016183982.1">
    <property type="nucleotide sequence ID" value="NZ_JXKI01000018.1"/>
</dbReference>
<evidence type="ECO:0000313" key="2">
    <source>
        <dbReference type="EMBL" id="EOW80102.1"/>
    </source>
</evidence>